<dbReference type="EMBL" id="CP054020">
    <property type="protein sequence ID" value="QKI89015.1"/>
    <property type="molecule type" value="Genomic_DNA"/>
</dbReference>
<dbReference type="PIRSF" id="PIRSF006135">
    <property type="entry name" value="CobU"/>
    <property type="match status" value="1"/>
</dbReference>
<keyword evidence="17" id="KW-0548">Nucleotidyltransferase</keyword>
<feature type="binding site" evidence="16">
    <location>
        <begin position="7"/>
        <end position="14"/>
    </location>
    <ligand>
        <name>GTP</name>
        <dbReference type="ChEBI" id="CHEBI:37565"/>
    </ligand>
</feature>
<dbReference type="KEGG" id="txa:HQN79_05225"/>
<keyword evidence="8 14" id="KW-0169">Cobalamin biosynthesis</keyword>
<feature type="binding site" evidence="16">
    <location>
        <begin position="72"/>
        <end position="75"/>
    </location>
    <ligand>
        <name>GTP</name>
        <dbReference type="ChEBI" id="CHEBI:37565"/>
    </ligand>
</feature>
<evidence type="ECO:0000256" key="15">
    <source>
        <dbReference type="PIRSR" id="PIRSR006135-1"/>
    </source>
</evidence>
<feature type="binding site" evidence="16">
    <location>
        <position position="83"/>
    </location>
    <ligand>
        <name>GTP</name>
        <dbReference type="ChEBI" id="CHEBI:37565"/>
    </ligand>
</feature>
<evidence type="ECO:0000256" key="2">
    <source>
        <dbReference type="ARBA" id="ARBA00000711"/>
    </source>
</evidence>
<dbReference type="GO" id="GO:0008820">
    <property type="term" value="F:cobinamide phosphate guanylyltransferase activity"/>
    <property type="evidence" value="ECO:0007669"/>
    <property type="project" value="UniProtKB-UniRule"/>
</dbReference>
<organism evidence="17 18">
    <name type="scientific">Thiomicrorhabdus xiamenensis</name>
    <dbReference type="NCBI Taxonomy" id="2739063"/>
    <lineage>
        <taxon>Bacteria</taxon>
        <taxon>Pseudomonadati</taxon>
        <taxon>Pseudomonadota</taxon>
        <taxon>Gammaproteobacteria</taxon>
        <taxon>Thiotrichales</taxon>
        <taxon>Piscirickettsiaceae</taxon>
        <taxon>Thiomicrorhabdus</taxon>
    </lineage>
</organism>
<evidence type="ECO:0000313" key="18">
    <source>
        <dbReference type="Proteomes" id="UP000504724"/>
    </source>
</evidence>
<evidence type="ECO:0000256" key="7">
    <source>
        <dbReference type="ARBA" id="ARBA00007490"/>
    </source>
</evidence>
<evidence type="ECO:0000256" key="9">
    <source>
        <dbReference type="ARBA" id="ARBA00022679"/>
    </source>
</evidence>
<evidence type="ECO:0000256" key="16">
    <source>
        <dbReference type="PIRSR" id="PIRSR006135-2"/>
    </source>
</evidence>
<evidence type="ECO:0000313" key="17">
    <source>
        <dbReference type="EMBL" id="QKI89015.1"/>
    </source>
</evidence>
<dbReference type="RefSeq" id="WP_173284748.1">
    <property type="nucleotide sequence ID" value="NZ_CP054020.1"/>
</dbReference>
<evidence type="ECO:0000256" key="11">
    <source>
        <dbReference type="ARBA" id="ARBA00022777"/>
    </source>
</evidence>
<dbReference type="PANTHER" id="PTHR34848">
    <property type="match status" value="1"/>
</dbReference>
<evidence type="ECO:0000256" key="14">
    <source>
        <dbReference type="PIRNR" id="PIRNR006135"/>
    </source>
</evidence>
<dbReference type="GO" id="GO:0005525">
    <property type="term" value="F:GTP binding"/>
    <property type="evidence" value="ECO:0007669"/>
    <property type="project" value="UniProtKB-UniRule"/>
</dbReference>
<dbReference type="InterPro" id="IPR027417">
    <property type="entry name" value="P-loop_NTPase"/>
</dbReference>
<dbReference type="SUPFAM" id="SSF52540">
    <property type="entry name" value="P-loop containing nucleoside triphosphate hydrolases"/>
    <property type="match status" value="1"/>
</dbReference>
<dbReference type="GO" id="GO:0005524">
    <property type="term" value="F:ATP binding"/>
    <property type="evidence" value="ECO:0007669"/>
    <property type="project" value="UniProtKB-UniRule"/>
</dbReference>
<name>A0A7D4P4N2_9GAMM</name>
<dbReference type="EC" id="2.7.7.62" evidence="14"/>
<dbReference type="CDD" id="cd00544">
    <property type="entry name" value="CobU"/>
    <property type="match status" value="1"/>
</dbReference>
<proteinExistence type="inferred from homology"/>
<accession>A0A7D4P4N2</accession>
<evidence type="ECO:0000256" key="13">
    <source>
        <dbReference type="ARBA" id="ARBA00023134"/>
    </source>
</evidence>
<protein>
    <recommendedName>
        <fullName evidence="14">Bifunctional adenosylcobalamin biosynthesis protein</fullName>
        <ecNumber evidence="14">2.7.1.156</ecNumber>
        <ecNumber evidence="14">2.7.7.62</ecNumber>
    </recommendedName>
</protein>
<gene>
    <name evidence="17" type="primary">cobU</name>
    <name evidence="17" type="ORF">HQN79_05225</name>
</gene>
<comment type="pathway">
    <text evidence="5 14">Cofactor biosynthesis; adenosylcobalamin biosynthesis; adenosylcobalamin from cob(II)yrinate a,c-diamide: step 6/7.</text>
</comment>
<feature type="binding site" evidence="16">
    <location>
        <begin position="41"/>
        <end position="43"/>
    </location>
    <ligand>
        <name>GTP</name>
        <dbReference type="ChEBI" id="CHEBI:37565"/>
    </ligand>
</feature>
<feature type="active site" description="GMP-histidine intermediate" evidence="15">
    <location>
        <position position="71"/>
    </location>
</feature>
<dbReference type="PANTHER" id="PTHR34848:SF1">
    <property type="entry name" value="BIFUNCTIONAL ADENOSYLCOBALAMIN BIOSYNTHESIS PROTEIN COBU"/>
    <property type="match status" value="1"/>
</dbReference>
<evidence type="ECO:0000256" key="3">
    <source>
        <dbReference type="ARBA" id="ARBA00001522"/>
    </source>
</evidence>
<dbReference type="InterPro" id="IPR003203">
    <property type="entry name" value="CobU/CobP"/>
</dbReference>
<comment type="function">
    <text evidence="4 14">Catalyzes ATP-dependent phosphorylation of adenosylcobinamide and addition of GMP to adenosylcobinamide phosphate.</text>
</comment>
<keyword evidence="9 14" id="KW-0808">Transferase</keyword>
<evidence type="ECO:0000256" key="5">
    <source>
        <dbReference type="ARBA" id="ARBA00004692"/>
    </source>
</evidence>
<dbReference type="GO" id="GO:0009236">
    <property type="term" value="P:cobalamin biosynthetic process"/>
    <property type="evidence" value="ECO:0007669"/>
    <property type="project" value="UniProtKB-UniRule"/>
</dbReference>
<comment type="catalytic activity">
    <reaction evidence="3">
        <text>adenosylcob(III)inamide + GTP = adenosylcob(III)inamide phosphate + GDP + H(+)</text>
        <dbReference type="Rhea" id="RHEA:15765"/>
        <dbReference type="ChEBI" id="CHEBI:2480"/>
        <dbReference type="ChEBI" id="CHEBI:15378"/>
        <dbReference type="ChEBI" id="CHEBI:37565"/>
        <dbReference type="ChEBI" id="CHEBI:58189"/>
        <dbReference type="ChEBI" id="CHEBI:58502"/>
        <dbReference type="EC" id="2.7.1.156"/>
    </reaction>
</comment>
<evidence type="ECO:0000256" key="1">
    <source>
        <dbReference type="ARBA" id="ARBA00000312"/>
    </source>
</evidence>
<sequence>MIHLILGGARSGKSAYAEGQSLSWQKQNEAENRAAEVVYLATAKSSFRDAEEQQEHEVSVDQEMLQRIEHHRNRRPEDWLTHEEPLLLAQALQKIEHQALASQRKTAVLIDCLTLWMLNLIDADCREEQSERFLQQLEASRLPIFIVSNEVGLGVVPLGRLSREFVDELGRLHQEVAKRAHKVTFVTAGLPMILKDSQ</sequence>
<evidence type="ECO:0000256" key="12">
    <source>
        <dbReference type="ARBA" id="ARBA00022840"/>
    </source>
</evidence>
<keyword evidence="13 14" id="KW-0342">GTP-binding</keyword>
<comment type="pathway">
    <text evidence="6 14">Cofactor biosynthesis; adenosylcobalamin biosynthesis; adenosylcobalamin from cob(II)yrinate a,c-diamide: step 5/7.</text>
</comment>
<dbReference type="NCBIfam" id="NF004469">
    <property type="entry name" value="PRK05800.1"/>
    <property type="match status" value="1"/>
</dbReference>
<keyword evidence="12 14" id="KW-0067">ATP-binding</keyword>
<feature type="binding site" evidence="16">
    <location>
        <position position="111"/>
    </location>
    <ligand>
        <name>GTP</name>
        <dbReference type="ChEBI" id="CHEBI:37565"/>
    </ligand>
</feature>
<dbReference type="Gene3D" id="3.40.50.300">
    <property type="entry name" value="P-loop containing nucleotide triphosphate hydrolases"/>
    <property type="match status" value="1"/>
</dbReference>
<evidence type="ECO:0000256" key="10">
    <source>
        <dbReference type="ARBA" id="ARBA00022741"/>
    </source>
</evidence>
<keyword evidence="11 14" id="KW-0418">Kinase</keyword>
<dbReference type="Pfam" id="PF02283">
    <property type="entry name" value="CobU"/>
    <property type="match status" value="1"/>
</dbReference>
<comment type="catalytic activity">
    <reaction evidence="2 14">
        <text>adenosylcob(III)inamide phosphate + GTP + H(+) = adenosylcob(III)inamide-GDP + diphosphate</text>
        <dbReference type="Rhea" id="RHEA:22712"/>
        <dbReference type="ChEBI" id="CHEBI:15378"/>
        <dbReference type="ChEBI" id="CHEBI:33019"/>
        <dbReference type="ChEBI" id="CHEBI:37565"/>
        <dbReference type="ChEBI" id="CHEBI:58502"/>
        <dbReference type="ChEBI" id="CHEBI:60487"/>
        <dbReference type="EC" id="2.7.7.62"/>
    </reaction>
</comment>
<comment type="catalytic activity">
    <reaction evidence="1 14">
        <text>adenosylcob(III)inamide + ATP = adenosylcob(III)inamide phosphate + ADP + H(+)</text>
        <dbReference type="Rhea" id="RHEA:15769"/>
        <dbReference type="ChEBI" id="CHEBI:2480"/>
        <dbReference type="ChEBI" id="CHEBI:15378"/>
        <dbReference type="ChEBI" id="CHEBI:30616"/>
        <dbReference type="ChEBI" id="CHEBI:58502"/>
        <dbReference type="ChEBI" id="CHEBI:456216"/>
        <dbReference type="EC" id="2.7.1.156"/>
    </reaction>
</comment>
<comment type="similarity">
    <text evidence="7 14">Belongs to the CobU/CobP family.</text>
</comment>
<dbReference type="UniPathway" id="UPA00148">
    <property type="reaction ID" value="UER00236"/>
</dbReference>
<keyword evidence="18" id="KW-1185">Reference proteome</keyword>
<evidence type="ECO:0000256" key="6">
    <source>
        <dbReference type="ARBA" id="ARBA00005159"/>
    </source>
</evidence>
<dbReference type="EC" id="2.7.1.156" evidence="14"/>
<dbReference type="GO" id="GO:0043752">
    <property type="term" value="F:adenosylcobinamide kinase activity"/>
    <property type="evidence" value="ECO:0007669"/>
    <property type="project" value="UniProtKB-EC"/>
</dbReference>
<dbReference type="Proteomes" id="UP000504724">
    <property type="component" value="Chromosome"/>
</dbReference>
<evidence type="ECO:0000256" key="4">
    <source>
        <dbReference type="ARBA" id="ARBA00003889"/>
    </source>
</evidence>
<keyword evidence="10 14" id="KW-0547">Nucleotide-binding</keyword>
<reference evidence="17 18" key="1">
    <citation type="submission" date="2020-05" db="EMBL/GenBank/DDBJ databases">
        <title>Thiomicrorhabdus sediminis sp.nov. and Thiomicrorhabdus xiamenensis sp.nov., novel sulfur-oxidizing bacteria isolated from coastal sediment.</title>
        <authorList>
            <person name="Liu X."/>
        </authorList>
    </citation>
    <scope>NUCLEOTIDE SEQUENCE [LARGE SCALE GENOMIC DNA]</scope>
    <source>
        <strain evidence="17 18">G2</strain>
    </source>
</reference>
<evidence type="ECO:0000256" key="8">
    <source>
        <dbReference type="ARBA" id="ARBA00022573"/>
    </source>
</evidence>
<dbReference type="AlphaFoldDB" id="A0A7D4P4N2"/>